<dbReference type="GO" id="GO:0010436">
    <property type="term" value="F:carotenoid dioxygenase activity"/>
    <property type="evidence" value="ECO:0007669"/>
    <property type="project" value="TreeGrafter"/>
</dbReference>
<keyword evidence="4 5" id="KW-0408">Iron</keyword>
<evidence type="ECO:0000313" key="7">
    <source>
        <dbReference type="EMBL" id="KAH0541983.1"/>
    </source>
</evidence>
<evidence type="ECO:0000256" key="1">
    <source>
        <dbReference type="ARBA" id="ARBA00006787"/>
    </source>
</evidence>
<dbReference type="PANTHER" id="PTHR10543:SF24">
    <property type="entry name" value="CAROTENOID ISOMEROOXYGENASE"/>
    <property type="match status" value="1"/>
</dbReference>
<dbReference type="GO" id="GO:0046872">
    <property type="term" value="F:metal ion binding"/>
    <property type="evidence" value="ECO:0007669"/>
    <property type="project" value="UniProtKB-KW"/>
</dbReference>
<organism evidence="7 8">
    <name type="scientific">Glutinoglossum americanum</name>
    <dbReference type="NCBI Taxonomy" id="1670608"/>
    <lineage>
        <taxon>Eukaryota</taxon>
        <taxon>Fungi</taxon>
        <taxon>Dikarya</taxon>
        <taxon>Ascomycota</taxon>
        <taxon>Pezizomycotina</taxon>
        <taxon>Geoglossomycetes</taxon>
        <taxon>Geoglossales</taxon>
        <taxon>Geoglossaceae</taxon>
        <taxon>Glutinoglossum</taxon>
    </lineage>
</organism>
<dbReference type="Proteomes" id="UP000698800">
    <property type="component" value="Unassembled WGS sequence"/>
</dbReference>
<evidence type="ECO:0000256" key="4">
    <source>
        <dbReference type="ARBA" id="ARBA00023004"/>
    </source>
</evidence>
<feature type="compositionally biased region" description="Polar residues" evidence="6">
    <location>
        <begin position="467"/>
        <end position="481"/>
    </location>
</feature>
<feature type="binding site" evidence="5">
    <location>
        <position position="393"/>
    </location>
    <ligand>
        <name>Fe cation</name>
        <dbReference type="ChEBI" id="CHEBI:24875"/>
        <note>catalytic</note>
    </ligand>
</feature>
<keyword evidence="3" id="KW-0560">Oxidoreductase</keyword>
<dbReference type="OrthoDB" id="407010at2759"/>
<name>A0A9P8IAS8_9PEZI</name>
<dbReference type="PANTHER" id="PTHR10543">
    <property type="entry name" value="BETA-CAROTENE DIOXYGENASE"/>
    <property type="match status" value="1"/>
</dbReference>
<dbReference type="Pfam" id="PF03055">
    <property type="entry name" value="RPE65"/>
    <property type="match status" value="1"/>
</dbReference>
<keyword evidence="2 5" id="KW-0479">Metal-binding</keyword>
<dbReference type="GO" id="GO:0016121">
    <property type="term" value="P:carotene catabolic process"/>
    <property type="evidence" value="ECO:0007669"/>
    <property type="project" value="TreeGrafter"/>
</dbReference>
<evidence type="ECO:0000256" key="3">
    <source>
        <dbReference type="ARBA" id="ARBA00023002"/>
    </source>
</evidence>
<keyword evidence="8" id="KW-1185">Reference proteome</keyword>
<dbReference type="EMBL" id="JAGHQL010000064">
    <property type="protein sequence ID" value="KAH0541983.1"/>
    <property type="molecule type" value="Genomic_DNA"/>
</dbReference>
<comment type="cofactor">
    <cofactor evidence="5">
        <name>Fe(2+)</name>
        <dbReference type="ChEBI" id="CHEBI:29033"/>
    </cofactor>
    <text evidence="5">Binds 1 Fe(2+) ion per subunit.</text>
</comment>
<evidence type="ECO:0000313" key="8">
    <source>
        <dbReference type="Proteomes" id="UP000698800"/>
    </source>
</evidence>
<accession>A0A9P8IAS8</accession>
<comment type="caution">
    <text evidence="7">The sequence shown here is derived from an EMBL/GenBank/DDBJ whole genome shotgun (WGS) entry which is preliminary data.</text>
</comment>
<dbReference type="InterPro" id="IPR004294">
    <property type="entry name" value="Carotenoid_Oase"/>
</dbReference>
<feature type="binding site" evidence="5">
    <location>
        <position position="320"/>
    </location>
    <ligand>
        <name>Fe cation</name>
        <dbReference type="ChEBI" id="CHEBI:24875"/>
        <note>catalytic</note>
    </ligand>
</feature>
<feature type="region of interest" description="Disordered" evidence="6">
    <location>
        <begin position="459"/>
        <end position="483"/>
    </location>
</feature>
<sequence length="603" mass="67008">MPPNNSKYASANRHAPLVDIEEDGVGLASGDVLIDIDGPTDGLIEARSVDGIRPYNDWPNDLGFDVVHEERIPVELGVIGHIPAYAAGTLYRTGPGGHEVLTEKGTIWNTNHWFDGFTQVHRFQILEPDPTDPLATTRIFYNSRRGTDGMIEEIRRTGKLSGFSFGQKRDPCESYFWKIMTIFLGKPTDAAPPNTRNTGVTISINPPGFPSKRQISEKGALGHTSGIRSLWNKTDSAMLKEIDPDTLEPIGLALQHRLHPDLQGAFSAAHAKSDPLTGDLFNYNLKLGKNAVYRVFRISGATGKTDIIASITGAPGAYLHSLFLTKNFVILCVWGSHYANYGLKVLWEKNILDAIADLDPRDPNKRSKWFVIDRHYDRGVVAAFEGDSFFCFHTVNAYEERSKEDGKVDIILDLTVYENMDVIKRFYFENIRSSSPCARAFFGEKGDTTRGNLNRWRLPSVDVSEPSRPSTATSHGSVSTPQPLPRAILEWEAPKDESVELPTINPKFVAKAHRYIYGVADRGFSTFVDGLHKYDTETRTVLTWEFHGQNPGEPIFVPDPRGKDEDDGVLLSVVLDGHTGKSYLLVLNAKDMLEMGRAEMTGG</sequence>
<reference evidence="7" key="1">
    <citation type="submission" date="2021-03" db="EMBL/GenBank/DDBJ databases">
        <title>Comparative genomics and phylogenomic investigation of the class Geoglossomycetes provide insights into ecological specialization and systematics.</title>
        <authorList>
            <person name="Melie T."/>
            <person name="Pirro S."/>
            <person name="Miller A.N."/>
            <person name="Quandt A."/>
        </authorList>
    </citation>
    <scope>NUCLEOTIDE SEQUENCE</scope>
    <source>
        <strain evidence="7">GBOQ0MN5Z8</strain>
    </source>
</reference>
<dbReference type="AlphaFoldDB" id="A0A9P8IAS8"/>
<gene>
    <name evidence="7" type="ORF">FGG08_003615</name>
</gene>
<evidence type="ECO:0008006" key="9">
    <source>
        <dbReference type="Google" id="ProtNLM"/>
    </source>
</evidence>
<feature type="binding site" evidence="5">
    <location>
        <position position="270"/>
    </location>
    <ligand>
        <name>Fe cation</name>
        <dbReference type="ChEBI" id="CHEBI:24875"/>
        <note>catalytic</note>
    </ligand>
</feature>
<evidence type="ECO:0000256" key="2">
    <source>
        <dbReference type="ARBA" id="ARBA00022723"/>
    </source>
</evidence>
<comment type="similarity">
    <text evidence="1">Belongs to the carotenoid oxygenase family.</text>
</comment>
<protein>
    <recommendedName>
        <fullName evidence="9">Carotenoid oxygenase</fullName>
    </recommendedName>
</protein>
<proteinExistence type="inferred from homology"/>
<evidence type="ECO:0000256" key="5">
    <source>
        <dbReference type="PIRSR" id="PIRSR604294-1"/>
    </source>
</evidence>
<evidence type="ECO:0000256" key="6">
    <source>
        <dbReference type="SAM" id="MobiDB-lite"/>
    </source>
</evidence>